<evidence type="ECO:0000313" key="1">
    <source>
        <dbReference type="EMBL" id="KAK9160374.1"/>
    </source>
</evidence>
<dbReference type="EMBL" id="JBBNAF010000003">
    <property type="protein sequence ID" value="KAK9160374.1"/>
    <property type="molecule type" value="Genomic_DNA"/>
</dbReference>
<accession>A0AAP0PZK3</accession>
<gene>
    <name evidence="1" type="ORF">Syun_006715</name>
</gene>
<evidence type="ECO:0000313" key="2">
    <source>
        <dbReference type="Proteomes" id="UP001420932"/>
    </source>
</evidence>
<dbReference type="Proteomes" id="UP001420932">
    <property type="component" value="Unassembled WGS sequence"/>
</dbReference>
<reference evidence="1 2" key="1">
    <citation type="submission" date="2024-01" db="EMBL/GenBank/DDBJ databases">
        <title>Genome assemblies of Stephania.</title>
        <authorList>
            <person name="Yang L."/>
        </authorList>
    </citation>
    <scope>NUCLEOTIDE SEQUENCE [LARGE SCALE GENOMIC DNA]</scope>
    <source>
        <strain evidence="1">YNDBR</strain>
        <tissue evidence="1">Leaf</tissue>
    </source>
</reference>
<name>A0AAP0PZK3_9MAGN</name>
<protein>
    <submittedName>
        <fullName evidence="1">Uncharacterized protein</fullName>
    </submittedName>
</protein>
<dbReference type="AlphaFoldDB" id="A0AAP0PZK3"/>
<organism evidence="1 2">
    <name type="scientific">Stephania yunnanensis</name>
    <dbReference type="NCBI Taxonomy" id="152371"/>
    <lineage>
        <taxon>Eukaryota</taxon>
        <taxon>Viridiplantae</taxon>
        <taxon>Streptophyta</taxon>
        <taxon>Embryophyta</taxon>
        <taxon>Tracheophyta</taxon>
        <taxon>Spermatophyta</taxon>
        <taxon>Magnoliopsida</taxon>
        <taxon>Ranunculales</taxon>
        <taxon>Menispermaceae</taxon>
        <taxon>Menispermoideae</taxon>
        <taxon>Cissampelideae</taxon>
        <taxon>Stephania</taxon>
    </lineage>
</organism>
<sequence>MRDRRRANSTLTRGGHYFKAKNSPTMFLDTRVTSTTLKLVSLTSRDQFLVVLYIKNLGVIERNTGYYFLLSTFFDDDDRLINYLPRSERKQVGMMDSWHIMSVEQ</sequence>
<proteinExistence type="predicted"/>
<keyword evidence="2" id="KW-1185">Reference proteome</keyword>
<comment type="caution">
    <text evidence="1">The sequence shown here is derived from an EMBL/GenBank/DDBJ whole genome shotgun (WGS) entry which is preliminary data.</text>
</comment>